<dbReference type="RefSeq" id="WP_154407776.1">
    <property type="nucleotide sequence ID" value="NZ_VUNR01000027.1"/>
</dbReference>
<dbReference type="EMBL" id="VUNR01000027">
    <property type="protein sequence ID" value="MSU09607.1"/>
    <property type="molecule type" value="Genomic_DNA"/>
</dbReference>
<dbReference type="Gene3D" id="3.40.630.10">
    <property type="entry name" value="Zn peptidases"/>
    <property type="match status" value="2"/>
</dbReference>
<dbReference type="PANTHER" id="PTHR43501">
    <property type="entry name" value="CYTOSOL NON-SPECIFIC DIPEPTIDASE"/>
    <property type="match status" value="1"/>
</dbReference>
<dbReference type="GO" id="GO:0070573">
    <property type="term" value="F:metallodipeptidase activity"/>
    <property type="evidence" value="ECO:0007669"/>
    <property type="project" value="TreeGrafter"/>
</dbReference>
<gene>
    <name evidence="1" type="ORF">FYJ84_11515</name>
</gene>
<organism evidence="1 2">
    <name type="scientific">Anaerovibrio slackiae</name>
    <dbReference type="NCBI Taxonomy" id="2652309"/>
    <lineage>
        <taxon>Bacteria</taxon>
        <taxon>Bacillati</taxon>
        <taxon>Bacillota</taxon>
        <taxon>Negativicutes</taxon>
        <taxon>Selenomonadales</taxon>
        <taxon>Selenomonadaceae</taxon>
        <taxon>Anaerovibrio</taxon>
    </lineage>
</organism>
<dbReference type="GO" id="GO:0005829">
    <property type="term" value="C:cytosol"/>
    <property type="evidence" value="ECO:0007669"/>
    <property type="project" value="TreeGrafter"/>
</dbReference>
<dbReference type="Proteomes" id="UP000433181">
    <property type="component" value="Unassembled WGS sequence"/>
</dbReference>
<dbReference type="AlphaFoldDB" id="A0A6I2UFT6"/>
<comment type="caution">
    <text evidence="1">The sequence shown here is derived from an EMBL/GenBank/DDBJ whole genome shotgun (WGS) entry which is preliminary data.</text>
</comment>
<dbReference type="GO" id="GO:0006508">
    <property type="term" value="P:proteolysis"/>
    <property type="evidence" value="ECO:0007669"/>
    <property type="project" value="InterPro"/>
</dbReference>
<dbReference type="InterPro" id="IPR001160">
    <property type="entry name" value="Peptidase_M20C"/>
</dbReference>
<keyword evidence="2" id="KW-1185">Reference proteome</keyword>
<dbReference type="SUPFAM" id="SSF53187">
    <property type="entry name" value="Zn-dependent exopeptidases"/>
    <property type="match status" value="1"/>
</dbReference>
<dbReference type="PIRSF" id="PIRSF016599">
    <property type="entry name" value="Xaa-His_dipept"/>
    <property type="match status" value="1"/>
</dbReference>
<dbReference type="PRINTS" id="PR00934">
    <property type="entry name" value="XHISDIPTASE"/>
</dbReference>
<sequence length="502" mass="54404">MNNIVNISENEIVEGVLAEFSQLAKIPRPSGYEKAVSDYLYKLFSDMGCRVVQDDVNNIIADMEATEDCQEKPLTVLQAHMDMVCVAAEGVDFNPLTDEIKLVREGNLLHADGTSLGADDGMGIAIIVYIMKHLESHGPLRAVITVDEECGMTGAEKLAPEALADARYLINCDSEDWDLLTVGSAGSGDITFRQGFCPMRSSLPKLYRLKVSGLRGGHSGEEINCGGGNAIKALAACLHSWRQKGLAFDLVSFNGGRAKNVIPGGSEAVFYSDAGLEELAAAADESRQEFLAVYGSIEAGAVFAVEPVEDVEAIGTAAGVGRPQAMDRHQKDNLIDLLMCLSNGVSAMSQLCPGLVQTSANLGVVRTVFEADRGEKYIEVQYMPRSANEGSILEYYRTAEILARLTDFELQTGRISPSWGERQDSRLAKLMLEVFAEQNGQPMRMATIHAGLECSWHLQKNPQLDIVSIGTNNNDIHSPSETLELDTVAPQAKLIAEVLCRI</sequence>
<dbReference type="GeneID" id="96779558"/>
<evidence type="ECO:0000313" key="2">
    <source>
        <dbReference type="Proteomes" id="UP000433181"/>
    </source>
</evidence>
<dbReference type="Pfam" id="PF01546">
    <property type="entry name" value="Peptidase_M20"/>
    <property type="match status" value="1"/>
</dbReference>
<reference evidence="1 2" key="1">
    <citation type="submission" date="2019-08" db="EMBL/GenBank/DDBJ databases">
        <title>In-depth cultivation of the pig gut microbiome towards novel bacterial diversity and tailored functional studies.</title>
        <authorList>
            <person name="Wylensek D."/>
            <person name="Hitch T.C.A."/>
            <person name="Clavel T."/>
        </authorList>
    </citation>
    <scope>NUCLEOTIDE SEQUENCE [LARGE SCALE GENOMIC DNA]</scope>
    <source>
        <strain evidence="1 2">WCA-693-APC-5D-A</strain>
    </source>
</reference>
<dbReference type="InterPro" id="IPR002933">
    <property type="entry name" value="Peptidase_M20"/>
</dbReference>
<accession>A0A6I2UFT6</accession>
<protein>
    <submittedName>
        <fullName evidence="1">Aminoacyl-histidine dipeptidase</fullName>
    </submittedName>
</protein>
<evidence type="ECO:0000313" key="1">
    <source>
        <dbReference type="EMBL" id="MSU09607.1"/>
    </source>
</evidence>
<dbReference type="PANTHER" id="PTHR43501:SF1">
    <property type="entry name" value="CYTOSOL NON-SPECIFIC DIPEPTIDASE"/>
    <property type="match status" value="1"/>
</dbReference>
<proteinExistence type="predicted"/>
<name>A0A6I2UFT6_9FIRM</name>